<comment type="caution">
    <text evidence="2">The sequence shown here is derived from an EMBL/GenBank/DDBJ whole genome shotgun (WGS) entry which is preliminary data.</text>
</comment>
<feature type="compositionally biased region" description="Polar residues" evidence="1">
    <location>
        <begin position="146"/>
        <end position="157"/>
    </location>
</feature>
<dbReference type="Pfam" id="PF11300">
    <property type="entry name" value="DUF3102"/>
    <property type="match status" value="1"/>
</dbReference>
<evidence type="ECO:0000313" key="2">
    <source>
        <dbReference type="EMBL" id="HHY28050.1"/>
    </source>
</evidence>
<organism evidence="2 3">
    <name type="scientific">Desulfitobacterium dehalogenans</name>
    <dbReference type="NCBI Taxonomy" id="36854"/>
    <lineage>
        <taxon>Bacteria</taxon>
        <taxon>Bacillati</taxon>
        <taxon>Bacillota</taxon>
        <taxon>Clostridia</taxon>
        <taxon>Eubacteriales</taxon>
        <taxon>Desulfitobacteriaceae</taxon>
        <taxon>Desulfitobacterium</taxon>
    </lineage>
</organism>
<dbReference type="EMBL" id="DUTF01000332">
    <property type="protein sequence ID" value="HHY28050.1"/>
    <property type="molecule type" value="Genomic_DNA"/>
</dbReference>
<sequence length="277" mass="31147">MNAPNTKRTPLVIAAEINAINLESRKMLLKNAIEVGRRLKEAKELLKHGEWLKWLKESVNYSKSTAANLMRLYEEYGYLLLNPSEEDSNFQALGNSTYTQAVLLLGLPEGEREEFVAQNDVANMTARQLNQAVKEQWAPAPAREQPQANPQAKTQAEIQDDGPQIHPMPKNPEDIQIQYVSRTVKPRRESGPKAAPDPSLVVNYEEKCTICCKTIADAFQELLTALGQLSRLDPQAKERCSQDAGQLAEYMVERLKGWLPVAGSNMTGIETYSTYEW</sequence>
<feature type="region of interest" description="Disordered" evidence="1">
    <location>
        <begin position="133"/>
        <end position="172"/>
    </location>
</feature>
<name>A0A7C6Z647_9FIRM</name>
<proteinExistence type="predicted"/>
<evidence type="ECO:0000256" key="1">
    <source>
        <dbReference type="SAM" id="MobiDB-lite"/>
    </source>
</evidence>
<dbReference type="InterPro" id="IPR021451">
    <property type="entry name" value="DUF3102"/>
</dbReference>
<protein>
    <submittedName>
        <fullName evidence="2">DUF3102 domain-containing protein</fullName>
    </submittedName>
</protein>
<dbReference type="AlphaFoldDB" id="A0A7C6Z647"/>
<reference evidence="2 3" key="1">
    <citation type="journal article" date="2020" name="Biotechnol. Biofuels">
        <title>New insights from the biogas microbiome by comprehensive genome-resolved metagenomics of nearly 1600 species originating from multiple anaerobic digesters.</title>
        <authorList>
            <person name="Campanaro S."/>
            <person name="Treu L."/>
            <person name="Rodriguez-R L.M."/>
            <person name="Kovalovszki A."/>
            <person name="Ziels R.M."/>
            <person name="Maus I."/>
            <person name="Zhu X."/>
            <person name="Kougias P.G."/>
            <person name="Basile A."/>
            <person name="Luo G."/>
            <person name="Schluter A."/>
            <person name="Konstantinidis K.T."/>
            <person name="Angelidaki I."/>
        </authorList>
    </citation>
    <scope>NUCLEOTIDE SEQUENCE [LARGE SCALE GENOMIC DNA]</scope>
    <source>
        <strain evidence="2">AS05jafATM_4</strain>
    </source>
</reference>
<gene>
    <name evidence="2" type="ORF">GX523_15145</name>
</gene>
<accession>A0A7C6Z647</accession>
<dbReference type="Proteomes" id="UP000553059">
    <property type="component" value="Unassembled WGS sequence"/>
</dbReference>
<evidence type="ECO:0000313" key="3">
    <source>
        <dbReference type="Proteomes" id="UP000553059"/>
    </source>
</evidence>